<feature type="transmembrane region" description="Helical" evidence="1">
    <location>
        <begin position="28"/>
        <end position="49"/>
    </location>
</feature>
<keyword evidence="1" id="KW-1133">Transmembrane helix</keyword>
<keyword evidence="1" id="KW-0472">Membrane</keyword>
<evidence type="ECO:0000256" key="1">
    <source>
        <dbReference type="SAM" id="Phobius"/>
    </source>
</evidence>
<proteinExistence type="predicted"/>
<keyword evidence="3" id="KW-1185">Reference proteome</keyword>
<name>C4GN45_9NEIS</name>
<sequence length="78" mass="8741">MMGWDVSGCVGVRVGSLKMVGTKKPADIAVAQSLAFCAAVLIRLWLWLLCDHDTFRWEKCDVGGALRLLRYLRTMRGQ</sequence>
<evidence type="ECO:0000313" key="3">
    <source>
        <dbReference type="Proteomes" id="UP000003009"/>
    </source>
</evidence>
<reference evidence="2" key="1">
    <citation type="submission" date="2009-04" db="EMBL/GenBank/DDBJ databases">
        <authorList>
            <person name="Weinstock G."/>
            <person name="Sodergren E."/>
            <person name="Clifton S."/>
            <person name="Fulton L."/>
            <person name="Fulton B."/>
            <person name="Courtney L."/>
            <person name="Fronick C."/>
            <person name="Harrison M."/>
            <person name="Strong C."/>
            <person name="Farmer C."/>
            <person name="Delahaunty K."/>
            <person name="Markovic C."/>
            <person name="Hall O."/>
            <person name="Minx P."/>
            <person name="Tomlinson C."/>
            <person name="Mitreva M."/>
            <person name="Nelson J."/>
            <person name="Hou S."/>
            <person name="Wollam A."/>
            <person name="Pepin K.H."/>
            <person name="Johnson M."/>
            <person name="Bhonagiri V."/>
            <person name="Nash W.E."/>
            <person name="Warren W."/>
            <person name="Chinwalla A."/>
            <person name="Mardis E.R."/>
            <person name="Wilson R.K."/>
        </authorList>
    </citation>
    <scope>NUCLEOTIDE SEQUENCE [LARGE SCALE GENOMIC DNA]</scope>
    <source>
        <strain evidence="2">ATCC 51147</strain>
    </source>
</reference>
<organism evidence="2 3">
    <name type="scientific">Kingella oralis ATCC 51147</name>
    <dbReference type="NCBI Taxonomy" id="629741"/>
    <lineage>
        <taxon>Bacteria</taxon>
        <taxon>Pseudomonadati</taxon>
        <taxon>Pseudomonadota</taxon>
        <taxon>Betaproteobacteria</taxon>
        <taxon>Neisseriales</taxon>
        <taxon>Neisseriaceae</taxon>
        <taxon>Kingella</taxon>
    </lineage>
</organism>
<dbReference type="EMBL" id="ACJW02000008">
    <property type="protein sequence ID" value="EEP66730.1"/>
    <property type="molecule type" value="Genomic_DNA"/>
</dbReference>
<evidence type="ECO:0000313" key="2">
    <source>
        <dbReference type="EMBL" id="EEP66730.1"/>
    </source>
</evidence>
<gene>
    <name evidence="2" type="ORF">GCWU000324_03134</name>
</gene>
<protein>
    <submittedName>
        <fullName evidence="2">Uncharacterized protein</fullName>
    </submittedName>
</protein>
<dbReference type="Proteomes" id="UP000003009">
    <property type="component" value="Unassembled WGS sequence"/>
</dbReference>
<dbReference type="AlphaFoldDB" id="C4GN45"/>
<keyword evidence="1" id="KW-0812">Transmembrane</keyword>
<dbReference type="HOGENOM" id="CLU_2617303_0_0_4"/>
<accession>C4GN45</accession>
<comment type="caution">
    <text evidence="2">The sequence shown here is derived from an EMBL/GenBank/DDBJ whole genome shotgun (WGS) entry which is preliminary data.</text>
</comment>